<sequence length="443" mass="52406">MDESKFMQYKIMSQSYVQFSSDVEDVIFQIEELVEKNIDQINEIFMEMEGTYNMKQIMYRFQEYAIEKNFLRAREAMEERVLANVASDYAEFAMLTARRIRRMAMDVMDDSNRKMLFEIIIDTIRVRQEISEQARANVTLLIDSYINGTPIFNYKFEDVSRDHNYYIVPRPLLNESMFYNSYVQKNVPKWKYDDFDLMFQVLEMFANLSLIALDDKSVNETELNYVFERYQFACRTFMNSRSVVYFYGIDRPLGIIQLRLSNFSKAWQDFTNIIKTMNLDCTFLSNILRNIKHTTIPGMQQLAIKLGNYTENGIGSLFDLATTFSSNYTLSQTTDIHSLFADIEARGQSLSDNWIMLKQPIHTMWQMIIGDEDSFEYYEYTNNTRFMRNLTEWSEKLSSAANKRDIRLPVARANERFRPSIDDLSAFLNEFKRKIVIDGGFLR</sequence>
<comment type="caution">
    <text evidence="1">The sequence shown here is derived from an EMBL/GenBank/DDBJ whole genome shotgun (WGS) entry which is preliminary data.</text>
</comment>
<dbReference type="Proteomes" id="UP000828390">
    <property type="component" value="Unassembled WGS sequence"/>
</dbReference>
<evidence type="ECO:0000313" key="1">
    <source>
        <dbReference type="EMBL" id="KAH3852887.1"/>
    </source>
</evidence>
<organism evidence="1 2">
    <name type="scientific">Dreissena polymorpha</name>
    <name type="common">Zebra mussel</name>
    <name type="synonym">Mytilus polymorpha</name>
    <dbReference type="NCBI Taxonomy" id="45954"/>
    <lineage>
        <taxon>Eukaryota</taxon>
        <taxon>Metazoa</taxon>
        <taxon>Spiralia</taxon>
        <taxon>Lophotrochozoa</taxon>
        <taxon>Mollusca</taxon>
        <taxon>Bivalvia</taxon>
        <taxon>Autobranchia</taxon>
        <taxon>Heteroconchia</taxon>
        <taxon>Euheterodonta</taxon>
        <taxon>Imparidentia</taxon>
        <taxon>Neoheterodontei</taxon>
        <taxon>Myida</taxon>
        <taxon>Dreissenoidea</taxon>
        <taxon>Dreissenidae</taxon>
        <taxon>Dreissena</taxon>
    </lineage>
</organism>
<gene>
    <name evidence="1" type="ORF">DPMN_095408</name>
</gene>
<accession>A0A9D4R3S6</accession>
<name>A0A9D4R3S6_DREPO</name>
<evidence type="ECO:0000313" key="2">
    <source>
        <dbReference type="Proteomes" id="UP000828390"/>
    </source>
</evidence>
<dbReference type="AlphaFoldDB" id="A0A9D4R3S6"/>
<dbReference type="EMBL" id="JAIWYP010000003">
    <property type="protein sequence ID" value="KAH3852887.1"/>
    <property type="molecule type" value="Genomic_DNA"/>
</dbReference>
<proteinExistence type="predicted"/>
<protein>
    <submittedName>
        <fullName evidence="1">Uncharacterized protein</fullName>
    </submittedName>
</protein>
<reference evidence="1" key="1">
    <citation type="journal article" date="2019" name="bioRxiv">
        <title>The Genome of the Zebra Mussel, Dreissena polymorpha: A Resource for Invasive Species Research.</title>
        <authorList>
            <person name="McCartney M.A."/>
            <person name="Auch B."/>
            <person name="Kono T."/>
            <person name="Mallez S."/>
            <person name="Zhang Y."/>
            <person name="Obille A."/>
            <person name="Becker A."/>
            <person name="Abrahante J.E."/>
            <person name="Garbe J."/>
            <person name="Badalamenti J.P."/>
            <person name="Herman A."/>
            <person name="Mangelson H."/>
            <person name="Liachko I."/>
            <person name="Sullivan S."/>
            <person name="Sone E.D."/>
            <person name="Koren S."/>
            <person name="Silverstein K.A.T."/>
            <person name="Beckman K.B."/>
            <person name="Gohl D.M."/>
        </authorList>
    </citation>
    <scope>NUCLEOTIDE SEQUENCE</scope>
    <source>
        <strain evidence="1">Duluth1</strain>
        <tissue evidence="1">Whole animal</tissue>
    </source>
</reference>
<reference evidence="1" key="2">
    <citation type="submission" date="2020-11" db="EMBL/GenBank/DDBJ databases">
        <authorList>
            <person name="McCartney M.A."/>
            <person name="Auch B."/>
            <person name="Kono T."/>
            <person name="Mallez S."/>
            <person name="Becker A."/>
            <person name="Gohl D.M."/>
            <person name="Silverstein K.A.T."/>
            <person name="Koren S."/>
            <person name="Bechman K.B."/>
            <person name="Herman A."/>
            <person name="Abrahante J.E."/>
            <person name="Garbe J."/>
        </authorList>
    </citation>
    <scope>NUCLEOTIDE SEQUENCE</scope>
    <source>
        <strain evidence="1">Duluth1</strain>
        <tissue evidence="1">Whole animal</tissue>
    </source>
</reference>
<keyword evidence="2" id="KW-1185">Reference proteome</keyword>